<accession>A0A7S3N108</accession>
<gene>
    <name evidence="2" type="ORF">SINC0208_LOCUS12042</name>
</gene>
<dbReference type="AlphaFoldDB" id="A0A7S3N108"/>
<reference evidence="2" key="1">
    <citation type="submission" date="2021-01" db="EMBL/GenBank/DDBJ databases">
        <authorList>
            <person name="Corre E."/>
            <person name="Pelletier E."/>
            <person name="Niang G."/>
            <person name="Scheremetjew M."/>
            <person name="Finn R."/>
            <person name="Kale V."/>
            <person name="Holt S."/>
            <person name="Cochrane G."/>
            <person name="Meng A."/>
            <person name="Brown T."/>
            <person name="Cohen L."/>
        </authorList>
    </citation>
    <scope>NUCLEOTIDE SEQUENCE</scope>
    <source>
        <strain evidence="2">S3</strain>
    </source>
</reference>
<evidence type="ECO:0000256" key="1">
    <source>
        <dbReference type="SAM" id="MobiDB-lite"/>
    </source>
</evidence>
<protein>
    <submittedName>
        <fullName evidence="2">Uncharacterized protein</fullName>
    </submittedName>
</protein>
<name>A0A7S3N108_9SPIT</name>
<feature type="region of interest" description="Disordered" evidence="1">
    <location>
        <begin position="106"/>
        <end position="150"/>
    </location>
</feature>
<sequence length="150" mass="17473">MVPRMSKTTQNKLLNLLNQFSHPGGPFFPPRELRQIALQASGELFPEGQSERMLTHNIFRVVHPWYLTKSFVFHSLRYVNQGAEIIRSMCGRRPIENDEDEETFEIIEQEPEQNGTRSRGLSLDFGEEKTDKKEELERENGQSEGHLKEE</sequence>
<organism evidence="2">
    <name type="scientific">Strombidium inclinatum</name>
    <dbReference type="NCBI Taxonomy" id="197538"/>
    <lineage>
        <taxon>Eukaryota</taxon>
        <taxon>Sar</taxon>
        <taxon>Alveolata</taxon>
        <taxon>Ciliophora</taxon>
        <taxon>Intramacronucleata</taxon>
        <taxon>Spirotrichea</taxon>
        <taxon>Oligotrichia</taxon>
        <taxon>Strombidiidae</taxon>
        <taxon>Strombidium</taxon>
    </lineage>
</organism>
<dbReference type="PANTHER" id="PTHR48146:SF2">
    <property type="entry name" value="K-STIMULATED PYROPHOSPHATE-ENERGIZED SODIUM PUMP PROTEIN"/>
    <property type="match status" value="1"/>
</dbReference>
<evidence type="ECO:0000313" key="2">
    <source>
        <dbReference type="EMBL" id="CAE0331408.1"/>
    </source>
</evidence>
<feature type="compositionally biased region" description="Basic and acidic residues" evidence="1">
    <location>
        <begin position="126"/>
        <end position="150"/>
    </location>
</feature>
<proteinExistence type="predicted"/>
<dbReference type="PANTHER" id="PTHR48146">
    <property type="entry name" value="K-STIMULATED PYROPHOSPHATE-ENERGIZED SODIUM PUMP PROTEIN"/>
    <property type="match status" value="1"/>
</dbReference>
<dbReference type="EMBL" id="HBIH01029931">
    <property type="protein sequence ID" value="CAE0331408.1"/>
    <property type="molecule type" value="Transcribed_RNA"/>
</dbReference>